<feature type="transmembrane region" description="Helical" evidence="2">
    <location>
        <begin position="12"/>
        <end position="32"/>
    </location>
</feature>
<feature type="compositionally biased region" description="Low complexity" evidence="1">
    <location>
        <begin position="338"/>
        <end position="355"/>
    </location>
</feature>
<dbReference type="RefSeq" id="WP_129458242.1">
    <property type="nucleotide sequence ID" value="NZ_PPCV01000003.1"/>
</dbReference>
<proteinExistence type="predicted"/>
<evidence type="ECO:0000313" key="3">
    <source>
        <dbReference type="EMBL" id="RXW32630.1"/>
    </source>
</evidence>
<keyword evidence="2" id="KW-1133">Transmembrane helix</keyword>
<evidence type="ECO:0000313" key="4">
    <source>
        <dbReference type="Proteomes" id="UP000290624"/>
    </source>
</evidence>
<name>A0A4Q2EGE2_9ACTN</name>
<evidence type="ECO:0000256" key="2">
    <source>
        <dbReference type="SAM" id="Phobius"/>
    </source>
</evidence>
<dbReference type="OrthoDB" id="3455227at2"/>
<dbReference type="Proteomes" id="UP000290624">
    <property type="component" value="Unassembled WGS sequence"/>
</dbReference>
<feature type="region of interest" description="Disordered" evidence="1">
    <location>
        <begin position="332"/>
        <end position="357"/>
    </location>
</feature>
<dbReference type="EMBL" id="PPCV01000003">
    <property type="protein sequence ID" value="RXW32630.1"/>
    <property type="molecule type" value="Genomic_DNA"/>
</dbReference>
<reference evidence="3 4" key="1">
    <citation type="submission" date="2018-01" db="EMBL/GenBank/DDBJ databases">
        <title>Lactibacter flavus gen. nov., sp. nov., a novel bacterium of the family Propionibacteriaceae isolated from raw milk and dairy products.</title>
        <authorList>
            <person name="Wenning M."/>
            <person name="Breitenwieser F."/>
            <person name="Huptas C."/>
            <person name="von Neubeck M."/>
            <person name="Busse H.-J."/>
            <person name="Scherer S."/>
        </authorList>
    </citation>
    <scope>NUCLEOTIDE SEQUENCE [LARGE SCALE GENOMIC DNA]</scope>
    <source>
        <strain evidence="3 4">VG341</strain>
    </source>
</reference>
<evidence type="ECO:0000256" key="1">
    <source>
        <dbReference type="SAM" id="MobiDB-lite"/>
    </source>
</evidence>
<comment type="caution">
    <text evidence="3">The sequence shown here is derived from an EMBL/GenBank/DDBJ whole genome shotgun (WGS) entry which is preliminary data.</text>
</comment>
<accession>A0A4Q2EGE2</accession>
<sequence length="482" mass="49355">MRHATERGATGVQTVAIAVIAALLVATTGLVLTTPEIPASICRAVGAVVGQDLGCAPSPSPPQPPRADEDFQPDKCKVNQTGDKYSSVVQIAFIKVGENAGFTVTEYSDGTVTMMASNGAEIGATGGFGADVAMGEMEAAAKVDFGGGVKFDYGSTWTFASKVQADQFRQQLDDYLADQWALTHPVCYGAVCMPRPVQGTPPPPVPSTTFSGIEAQGSVSGKLGLSSTATGADLSQAQMTQLGIGAKLKPSATWTTTRDNANTPADASDDTVTHVTDLQFNSETTGALELATGGIGSMVGMAFSFTTNARGEITSIAIVSTLKVTSTTGVDAQGKVTSGQGSSSSSAGGQLSGSSDVGDMVVTETRLKLDPADAASQEAVRDWMGGTHGYPGLIPLASISPATPGGQDPFATLLHTSASSSTVSYTHVTDKERFALNVKFGMAFGIDVSSESSQTTATRATYLGAPGADGVRPSLDFTECVR</sequence>
<gene>
    <name evidence="3" type="ORF">C1706_05600</name>
</gene>
<keyword evidence="2" id="KW-0472">Membrane</keyword>
<keyword evidence="4" id="KW-1185">Reference proteome</keyword>
<dbReference type="AlphaFoldDB" id="A0A4Q2EGE2"/>
<protein>
    <submittedName>
        <fullName evidence="3">Uncharacterized protein</fullName>
    </submittedName>
</protein>
<keyword evidence="2" id="KW-0812">Transmembrane</keyword>
<organism evidence="3 4">
    <name type="scientific">Propioniciclava flava</name>
    <dbReference type="NCBI Taxonomy" id="2072026"/>
    <lineage>
        <taxon>Bacteria</taxon>
        <taxon>Bacillati</taxon>
        <taxon>Actinomycetota</taxon>
        <taxon>Actinomycetes</taxon>
        <taxon>Propionibacteriales</taxon>
        <taxon>Propionibacteriaceae</taxon>
        <taxon>Propioniciclava</taxon>
    </lineage>
</organism>